<dbReference type="InterPro" id="IPR054335">
    <property type="entry name" value="DuOB_dom"/>
</dbReference>
<gene>
    <name evidence="2" type="ORF">ACE1CA_11495</name>
</gene>
<dbReference type="EMBL" id="JBHFNT010000096">
    <property type="protein sequence ID" value="MFB2835145.1"/>
    <property type="molecule type" value="Genomic_DNA"/>
</dbReference>
<reference evidence="2 3" key="1">
    <citation type="submission" date="2024-09" db="EMBL/GenBank/DDBJ databases">
        <title>Floridaenema gen nov. (Aerosakkonemataceae, Aerosakkonematales ord. nov., Cyanobacteria) from benthic tropical and subtropical fresh waters, with the description of four new species.</title>
        <authorList>
            <person name="Moretto J.A."/>
            <person name="Berthold D.E."/>
            <person name="Lefler F.W."/>
            <person name="Huang I.-S."/>
            <person name="Laughinghouse H. IV."/>
        </authorList>
    </citation>
    <scope>NUCLEOTIDE SEQUENCE [LARGE SCALE GENOMIC DNA]</scope>
    <source>
        <strain evidence="2 3">BLCC-F167</strain>
    </source>
</reference>
<protein>
    <recommendedName>
        <fullName evidence="1">Dual OB-containing domain-containing protein</fullName>
    </recommendedName>
</protein>
<dbReference type="RefSeq" id="WP_413277566.1">
    <property type="nucleotide sequence ID" value="NZ_JBHFNT010000096.1"/>
</dbReference>
<evidence type="ECO:0000313" key="3">
    <source>
        <dbReference type="Proteomes" id="UP001576780"/>
    </source>
</evidence>
<feature type="domain" description="Dual OB-containing" evidence="1">
    <location>
        <begin position="6"/>
        <end position="217"/>
    </location>
</feature>
<keyword evidence="3" id="KW-1185">Reference proteome</keyword>
<dbReference type="Proteomes" id="UP001576780">
    <property type="component" value="Unassembled WGS sequence"/>
</dbReference>
<evidence type="ECO:0000259" key="1">
    <source>
        <dbReference type="Pfam" id="PF22557"/>
    </source>
</evidence>
<accession>A0ABV4WJ86</accession>
<evidence type="ECO:0000313" key="2">
    <source>
        <dbReference type="EMBL" id="MFB2835145.1"/>
    </source>
</evidence>
<sequence>MPSVTRIICLANSWKRGERCIAGITTFKGQWIRPVSDLPVGQVTKEIRQIGGTEPALLDILQIPLAKTGPDYGFESENLSILPGKWQRVGQFPPSYLLKYCSNEEYILHNDLKYVEVPFLQSLPFPQRRTLQLVKVVEFDVRPLKVMYEGSQKWEGTIVTENHQKLTTNITDPVFARKLDLGYRPKNHCLVTVSLSMPWRPENWEGGDPCWKLIAGVVELPDTENQNTEVNNDDEITF</sequence>
<name>A0ABV4WJ86_9CYAN</name>
<organism evidence="2 3">
    <name type="scientific">Floridaenema evergladense BLCC-F167</name>
    <dbReference type="NCBI Taxonomy" id="3153639"/>
    <lineage>
        <taxon>Bacteria</taxon>
        <taxon>Bacillati</taxon>
        <taxon>Cyanobacteriota</taxon>
        <taxon>Cyanophyceae</taxon>
        <taxon>Oscillatoriophycideae</taxon>
        <taxon>Aerosakkonematales</taxon>
        <taxon>Aerosakkonemataceae</taxon>
        <taxon>Floridanema</taxon>
        <taxon>Floridanema evergladense</taxon>
    </lineage>
</organism>
<proteinExistence type="predicted"/>
<comment type="caution">
    <text evidence="2">The sequence shown here is derived from an EMBL/GenBank/DDBJ whole genome shotgun (WGS) entry which is preliminary data.</text>
</comment>
<dbReference type="Pfam" id="PF22557">
    <property type="entry name" value="DuOB"/>
    <property type="match status" value="1"/>
</dbReference>